<dbReference type="EMBL" id="ML208490">
    <property type="protein sequence ID" value="TFK64079.1"/>
    <property type="molecule type" value="Genomic_DNA"/>
</dbReference>
<name>A0ACD3AFC7_9AGAR</name>
<accession>A0ACD3AFC7</accession>
<dbReference type="Proteomes" id="UP000308600">
    <property type="component" value="Unassembled WGS sequence"/>
</dbReference>
<sequence length="79" mass="8810">MGDTVILVSQVVLIVLVLGTDTPQSNPVFPNDNHWIHIQTLLKNCTLQFPSKGLEEVWLVPHVDSGRRYTSGRLMTIAV</sequence>
<reference evidence="1 2" key="1">
    <citation type="journal article" date="2019" name="Nat. Ecol. Evol.">
        <title>Megaphylogeny resolves global patterns of mushroom evolution.</title>
        <authorList>
            <person name="Varga T."/>
            <person name="Krizsan K."/>
            <person name="Foldi C."/>
            <person name="Dima B."/>
            <person name="Sanchez-Garcia M."/>
            <person name="Sanchez-Ramirez S."/>
            <person name="Szollosi G.J."/>
            <person name="Szarkandi J.G."/>
            <person name="Papp V."/>
            <person name="Albert L."/>
            <person name="Andreopoulos W."/>
            <person name="Angelini C."/>
            <person name="Antonin V."/>
            <person name="Barry K.W."/>
            <person name="Bougher N.L."/>
            <person name="Buchanan P."/>
            <person name="Buyck B."/>
            <person name="Bense V."/>
            <person name="Catcheside P."/>
            <person name="Chovatia M."/>
            <person name="Cooper J."/>
            <person name="Damon W."/>
            <person name="Desjardin D."/>
            <person name="Finy P."/>
            <person name="Geml J."/>
            <person name="Haridas S."/>
            <person name="Hughes K."/>
            <person name="Justo A."/>
            <person name="Karasinski D."/>
            <person name="Kautmanova I."/>
            <person name="Kiss B."/>
            <person name="Kocsube S."/>
            <person name="Kotiranta H."/>
            <person name="LaButti K.M."/>
            <person name="Lechner B.E."/>
            <person name="Liimatainen K."/>
            <person name="Lipzen A."/>
            <person name="Lukacs Z."/>
            <person name="Mihaltcheva S."/>
            <person name="Morgado L.N."/>
            <person name="Niskanen T."/>
            <person name="Noordeloos M.E."/>
            <person name="Ohm R.A."/>
            <person name="Ortiz-Santana B."/>
            <person name="Ovrebo C."/>
            <person name="Racz N."/>
            <person name="Riley R."/>
            <person name="Savchenko A."/>
            <person name="Shiryaev A."/>
            <person name="Soop K."/>
            <person name="Spirin V."/>
            <person name="Szebenyi C."/>
            <person name="Tomsovsky M."/>
            <person name="Tulloss R.E."/>
            <person name="Uehling J."/>
            <person name="Grigoriev I.V."/>
            <person name="Vagvolgyi C."/>
            <person name="Papp T."/>
            <person name="Martin F.M."/>
            <person name="Miettinen O."/>
            <person name="Hibbett D.S."/>
            <person name="Nagy L.G."/>
        </authorList>
    </citation>
    <scope>NUCLEOTIDE SEQUENCE [LARGE SCALE GENOMIC DNA]</scope>
    <source>
        <strain evidence="1 2">NL-1719</strain>
    </source>
</reference>
<organism evidence="1 2">
    <name type="scientific">Pluteus cervinus</name>
    <dbReference type="NCBI Taxonomy" id="181527"/>
    <lineage>
        <taxon>Eukaryota</taxon>
        <taxon>Fungi</taxon>
        <taxon>Dikarya</taxon>
        <taxon>Basidiomycota</taxon>
        <taxon>Agaricomycotina</taxon>
        <taxon>Agaricomycetes</taxon>
        <taxon>Agaricomycetidae</taxon>
        <taxon>Agaricales</taxon>
        <taxon>Pluteineae</taxon>
        <taxon>Pluteaceae</taxon>
        <taxon>Pluteus</taxon>
    </lineage>
</organism>
<proteinExistence type="predicted"/>
<gene>
    <name evidence="1" type="ORF">BDN72DRAFT_846927</name>
</gene>
<evidence type="ECO:0000313" key="1">
    <source>
        <dbReference type="EMBL" id="TFK64079.1"/>
    </source>
</evidence>
<protein>
    <submittedName>
        <fullName evidence="1">Uncharacterized protein</fullName>
    </submittedName>
</protein>
<keyword evidence="2" id="KW-1185">Reference proteome</keyword>
<evidence type="ECO:0000313" key="2">
    <source>
        <dbReference type="Proteomes" id="UP000308600"/>
    </source>
</evidence>